<dbReference type="AlphaFoldDB" id="A0A5S9RA88"/>
<dbReference type="EMBL" id="CACSIP010000060">
    <property type="protein sequence ID" value="CAA0136095.1"/>
    <property type="molecule type" value="Genomic_DNA"/>
</dbReference>
<dbReference type="Proteomes" id="UP000430146">
    <property type="component" value="Unassembled WGS sequence"/>
</dbReference>
<reference evidence="2 3" key="1">
    <citation type="submission" date="2019-11" db="EMBL/GenBank/DDBJ databases">
        <authorList>
            <person name="Holert J."/>
        </authorList>
    </citation>
    <scope>NUCLEOTIDE SEQUENCE [LARGE SCALE GENOMIC DNA]</scope>
    <source>
        <strain evidence="2">BC8_1</strain>
    </source>
</reference>
<accession>A0A5S9RA88</accession>
<proteinExistence type="predicted"/>
<protein>
    <submittedName>
        <fullName evidence="2">Uncharacterized protein</fullName>
    </submittedName>
</protein>
<name>A0A5S9RA88_MYCVN</name>
<organism evidence="2 3">
    <name type="scientific">Mycolicibacterium vanbaalenii</name>
    <name type="common">Mycobacterium vanbaalenii</name>
    <dbReference type="NCBI Taxonomy" id="110539"/>
    <lineage>
        <taxon>Bacteria</taxon>
        <taxon>Bacillati</taxon>
        <taxon>Actinomycetota</taxon>
        <taxon>Actinomycetes</taxon>
        <taxon>Mycobacteriales</taxon>
        <taxon>Mycobacteriaceae</taxon>
        <taxon>Mycolicibacterium</taxon>
    </lineage>
</organism>
<feature type="region of interest" description="Disordered" evidence="1">
    <location>
        <begin position="43"/>
        <end position="76"/>
    </location>
</feature>
<sequence>MQDHIDTTTLGICPACGYPKFGVGLCAYCRPVQAMRGPYDFSSTPSMGRPRFSPATTASVSPMEPDVPDTSAALPA</sequence>
<evidence type="ECO:0000313" key="2">
    <source>
        <dbReference type="EMBL" id="CAA0136095.1"/>
    </source>
</evidence>
<evidence type="ECO:0000256" key="1">
    <source>
        <dbReference type="SAM" id="MobiDB-lite"/>
    </source>
</evidence>
<gene>
    <name evidence="2" type="ORF">AELLOGFF_06444</name>
</gene>
<keyword evidence="3" id="KW-1185">Reference proteome</keyword>
<evidence type="ECO:0000313" key="3">
    <source>
        <dbReference type="Proteomes" id="UP000430146"/>
    </source>
</evidence>